<sequence length="499" mass="54096">MTAPKVDIAASGKCILEVPFSSLTAPPISISSAQPCRFRLVDCRSFKEGRSLRILEFNELPASQYATISYVWRGLQPTADVAQMIIDGTDKKGRISVDVLRIACGALLELGCELLWVDGLCIIQGNETDKGWQMQRMYDIYKSCAKCLVVPGGLLRLAELPEETSWIHRAWTLQEAIAPPSAECLFSWTAGECILQSNMSTAVHEVEKGVAAIANMKSLLETSMSSRCAVIKEGDEEDSETEVEVKILGNGSQLQALLGALDLRGVAGFENAVWRSSFTRTAKYAVDNVYAIMGVLGVTLNTLKFGQNDRVPATIELMQALLDKGHQAEWLAIATKMENNPSISTIPVFPEPSPAGKAVVKTEQGEVDVSSLMDGWWMIADTPKGVLDSAGYLEFNAPAASIKKASPGASNPDTRLGDDADWEVLPTHEGPFYAVFVGTKQPYLNGVAPWISDPNDCVLMLLEEHLPGKFHSIGYVFASKAALESQAWSAASFMVGPRA</sequence>
<name>A0A9P9AQU2_9HYPO</name>
<evidence type="ECO:0000259" key="1">
    <source>
        <dbReference type="Pfam" id="PF06985"/>
    </source>
</evidence>
<organism evidence="2 3">
    <name type="scientific">Thelonectria olida</name>
    <dbReference type="NCBI Taxonomy" id="1576542"/>
    <lineage>
        <taxon>Eukaryota</taxon>
        <taxon>Fungi</taxon>
        <taxon>Dikarya</taxon>
        <taxon>Ascomycota</taxon>
        <taxon>Pezizomycotina</taxon>
        <taxon>Sordariomycetes</taxon>
        <taxon>Hypocreomycetidae</taxon>
        <taxon>Hypocreales</taxon>
        <taxon>Nectriaceae</taxon>
        <taxon>Thelonectria</taxon>
    </lineage>
</organism>
<dbReference type="InterPro" id="IPR052895">
    <property type="entry name" value="HetReg/Transcr_Mod"/>
</dbReference>
<gene>
    <name evidence="2" type="ORF">B0T10DRAFT_485478</name>
</gene>
<proteinExistence type="predicted"/>
<evidence type="ECO:0000313" key="2">
    <source>
        <dbReference type="EMBL" id="KAH6890291.1"/>
    </source>
</evidence>
<protein>
    <recommendedName>
        <fullName evidence="1">Heterokaryon incompatibility domain-containing protein</fullName>
    </recommendedName>
</protein>
<feature type="domain" description="Heterokaryon incompatibility" evidence="1">
    <location>
        <begin position="65"/>
        <end position="150"/>
    </location>
</feature>
<dbReference type="PANTHER" id="PTHR24148:SF64">
    <property type="entry name" value="HETEROKARYON INCOMPATIBILITY DOMAIN-CONTAINING PROTEIN"/>
    <property type="match status" value="1"/>
</dbReference>
<dbReference type="OrthoDB" id="674604at2759"/>
<comment type="caution">
    <text evidence="2">The sequence shown here is derived from an EMBL/GenBank/DDBJ whole genome shotgun (WGS) entry which is preliminary data.</text>
</comment>
<dbReference type="Proteomes" id="UP000777438">
    <property type="component" value="Unassembled WGS sequence"/>
</dbReference>
<reference evidence="2 3" key="1">
    <citation type="journal article" date="2021" name="Nat. Commun.">
        <title>Genetic determinants of endophytism in the Arabidopsis root mycobiome.</title>
        <authorList>
            <person name="Mesny F."/>
            <person name="Miyauchi S."/>
            <person name="Thiergart T."/>
            <person name="Pickel B."/>
            <person name="Atanasova L."/>
            <person name="Karlsson M."/>
            <person name="Huettel B."/>
            <person name="Barry K.W."/>
            <person name="Haridas S."/>
            <person name="Chen C."/>
            <person name="Bauer D."/>
            <person name="Andreopoulos W."/>
            <person name="Pangilinan J."/>
            <person name="LaButti K."/>
            <person name="Riley R."/>
            <person name="Lipzen A."/>
            <person name="Clum A."/>
            <person name="Drula E."/>
            <person name="Henrissat B."/>
            <person name="Kohler A."/>
            <person name="Grigoriev I.V."/>
            <person name="Martin F.M."/>
            <person name="Hacquard S."/>
        </authorList>
    </citation>
    <scope>NUCLEOTIDE SEQUENCE [LARGE SCALE GENOMIC DNA]</scope>
    <source>
        <strain evidence="2 3">MPI-CAGE-CH-0241</strain>
    </source>
</reference>
<dbReference type="Pfam" id="PF06985">
    <property type="entry name" value="HET"/>
    <property type="match status" value="1"/>
</dbReference>
<dbReference type="InterPro" id="IPR010730">
    <property type="entry name" value="HET"/>
</dbReference>
<dbReference type="EMBL" id="JAGPYM010000009">
    <property type="protein sequence ID" value="KAH6890291.1"/>
    <property type="molecule type" value="Genomic_DNA"/>
</dbReference>
<keyword evidence="3" id="KW-1185">Reference proteome</keyword>
<accession>A0A9P9AQU2</accession>
<dbReference type="AlphaFoldDB" id="A0A9P9AQU2"/>
<dbReference type="PANTHER" id="PTHR24148">
    <property type="entry name" value="ANKYRIN REPEAT DOMAIN-CONTAINING PROTEIN 39 HOMOLOG-RELATED"/>
    <property type="match status" value="1"/>
</dbReference>
<evidence type="ECO:0000313" key="3">
    <source>
        <dbReference type="Proteomes" id="UP000777438"/>
    </source>
</evidence>